<keyword evidence="5" id="KW-0378">Hydrolase</keyword>
<keyword evidence="5" id="KW-0347">Helicase</keyword>
<dbReference type="InterPro" id="IPR007936">
    <property type="entry name" value="VapE-like_dom"/>
</dbReference>
<protein>
    <submittedName>
        <fullName evidence="5">Helicase</fullName>
    </submittedName>
</protein>
<gene>
    <name evidence="5" type="ORF">DW916_16030</name>
</gene>
<dbReference type="Pfam" id="PF05272">
    <property type="entry name" value="VapE-like_dom"/>
    <property type="match status" value="1"/>
</dbReference>
<evidence type="ECO:0000313" key="6">
    <source>
        <dbReference type="Proteomes" id="UP000284990"/>
    </source>
</evidence>
<evidence type="ECO:0000259" key="3">
    <source>
        <dbReference type="Pfam" id="PF08800"/>
    </source>
</evidence>
<dbReference type="EMBL" id="QSFW01000052">
    <property type="protein sequence ID" value="RHA82188.1"/>
    <property type="molecule type" value="Genomic_DNA"/>
</dbReference>
<evidence type="ECO:0000313" key="5">
    <source>
        <dbReference type="EMBL" id="RHA82188.1"/>
    </source>
</evidence>
<sequence>MTDTMFTNDRRSRAHLPNALGKARQNHRQPKVSPYQQISRNMKFTITRINKQNKLMVSSKTIERFLERIAKDDVKLSVTNFRMSVPLMEADYQYYKGIKEWQHVYPAAEFNKDESGNLVFQKSNGLVMLHFINLMSDLEKDAVKKTVSLLPMTFAAFEGADGRSLIVLVSICNEEGKIPTKEADADLLYQSAYEQAKTLYLSQVQAAIKPEKPSLASSFMLTLDASPYYNSKAVAMRISQNMKKVASAPKNVDDLKTYDDYEFLYRKAAEETKEEMKKANISWQNDEDRFLAGFSAIAIKLCNMGLSEEEAFIHIRRNNWGHVTEEKLRQIVGTAYDTHSKDRKTEKSASGRKGRAEILQMIRYLESRYQFRYNTVMKYTEYRPNNSWVGDFRPVDARVQKSMTLDVQIADIHVSIKDVRNFLESDRIRNYSPIESYLYDCLGKWDGKDRIRALARTVPTNNPHWEDWFYTWFLGMVDQWRGMYRRQYGNSTMPLLISKQGYNKSTFCRRLIPTELSWGFSDNMILSEKRKVLQAMSQFLLINLDEFNQISPQVQQGFLKNLLQLPTVKIKPPYGSHVQEFPRLASFIATSNMTDILSDPSGNRRFLGVELTGPIDVSGRLNYEQLYAQAMQALERGEKSYFDAKETAIIMQHNRQFEQISPIKQCFLQVFEPASTPEEGEYLMAAAIFDILKQKFGSSLQVSSIQKLGRELQNIEGLKNRRTRFGTEYLVVRK</sequence>
<dbReference type="Pfam" id="PF12990">
    <property type="entry name" value="DUF3874"/>
    <property type="match status" value="1"/>
</dbReference>
<feature type="domain" description="BT4734-like N-terminal" evidence="3">
    <location>
        <begin position="100"/>
        <end position="229"/>
    </location>
</feature>
<comment type="caution">
    <text evidence="5">The sequence shown here is derived from an EMBL/GenBank/DDBJ whole genome shotgun (WGS) entry which is preliminary data.</text>
</comment>
<accession>A0AA92WJ55</accession>
<dbReference type="PANTHER" id="PTHR34985">
    <property type="entry name" value="SLR0554 PROTEIN"/>
    <property type="match status" value="1"/>
</dbReference>
<dbReference type="PANTHER" id="PTHR34985:SF1">
    <property type="entry name" value="SLR0554 PROTEIN"/>
    <property type="match status" value="1"/>
</dbReference>
<reference evidence="5 6" key="1">
    <citation type="submission" date="2018-08" db="EMBL/GenBank/DDBJ databases">
        <title>A genome reference for cultivated species of the human gut microbiota.</title>
        <authorList>
            <person name="Zou Y."/>
            <person name="Xue W."/>
            <person name="Luo G."/>
        </authorList>
    </citation>
    <scope>NUCLEOTIDE SEQUENCE [LARGE SCALE GENOMIC DNA]</scope>
    <source>
        <strain evidence="5 6">AM42-23AC</strain>
    </source>
</reference>
<dbReference type="InterPro" id="IPR024450">
    <property type="entry name" value="DUF3874"/>
</dbReference>
<dbReference type="AlphaFoldDB" id="A0AA92WJ55"/>
<keyword evidence="5" id="KW-0067">ATP-binding</keyword>
<feature type="domain" description="DUF3874" evidence="4">
    <location>
        <begin position="661"/>
        <end position="731"/>
    </location>
</feature>
<dbReference type="GO" id="GO:0004386">
    <property type="term" value="F:helicase activity"/>
    <property type="evidence" value="ECO:0007669"/>
    <property type="project" value="UniProtKB-KW"/>
</dbReference>
<evidence type="ECO:0000259" key="2">
    <source>
        <dbReference type="Pfam" id="PF05272"/>
    </source>
</evidence>
<feature type="region of interest" description="Disordered" evidence="1">
    <location>
        <begin position="1"/>
        <end position="35"/>
    </location>
</feature>
<name>A0AA92WJ55_9BACT</name>
<evidence type="ECO:0000259" key="4">
    <source>
        <dbReference type="Pfam" id="PF12990"/>
    </source>
</evidence>
<organism evidence="5 6">
    <name type="scientific">Segatella copri</name>
    <dbReference type="NCBI Taxonomy" id="165179"/>
    <lineage>
        <taxon>Bacteria</taxon>
        <taxon>Pseudomonadati</taxon>
        <taxon>Bacteroidota</taxon>
        <taxon>Bacteroidia</taxon>
        <taxon>Bacteroidales</taxon>
        <taxon>Prevotellaceae</taxon>
        <taxon>Segatella</taxon>
    </lineage>
</organism>
<proteinExistence type="predicted"/>
<dbReference type="Pfam" id="PF08800">
    <property type="entry name" value="BT4734-like_N"/>
    <property type="match status" value="1"/>
</dbReference>
<keyword evidence="5" id="KW-0547">Nucleotide-binding</keyword>
<evidence type="ECO:0000256" key="1">
    <source>
        <dbReference type="SAM" id="MobiDB-lite"/>
    </source>
</evidence>
<dbReference type="Proteomes" id="UP000284990">
    <property type="component" value="Unassembled WGS sequence"/>
</dbReference>
<feature type="domain" description="Virulence-associated protein E-like" evidence="2">
    <location>
        <begin position="441"/>
        <end position="658"/>
    </location>
</feature>
<dbReference type="InterPro" id="IPR014907">
    <property type="entry name" value="BT4734-like_N"/>
</dbReference>